<accession>B1KFC5</accession>
<dbReference type="HOGENOM" id="CLU_769239_0_0_6"/>
<name>B1KFC5_SHEWM</name>
<protein>
    <submittedName>
        <fullName evidence="2">Uncharacterized protein</fullName>
    </submittedName>
</protein>
<feature type="transmembrane region" description="Helical" evidence="1">
    <location>
        <begin position="135"/>
        <end position="168"/>
    </location>
</feature>
<dbReference type="RefSeq" id="WP_012325008.1">
    <property type="nucleotide sequence ID" value="NC_010506.1"/>
</dbReference>
<dbReference type="Proteomes" id="UP000002168">
    <property type="component" value="Chromosome"/>
</dbReference>
<keyword evidence="1" id="KW-1133">Transmembrane helix</keyword>
<dbReference type="AlphaFoldDB" id="B1KFC5"/>
<evidence type="ECO:0000256" key="1">
    <source>
        <dbReference type="SAM" id="Phobius"/>
    </source>
</evidence>
<keyword evidence="3" id="KW-1185">Reference proteome</keyword>
<reference evidence="2 3" key="1">
    <citation type="submission" date="2008-02" db="EMBL/GenBank/DDBJ databases">
        <title>Complete sequence of Shewanella woodyi ATCC 51908.</title>
        <authorList>
            <consortium name="US DOE Joint Genome Institute"/>
            <person name="Copeland A."/>
            <person name="Lucas S."/>
            <person name="Lapidus A."/>
            <person name="Glavina del Rio T."/>
            <person name="Dalin E."/>
            <person name="Tice H."/>
            <person name="Bruce D."/>
            <person name="Goodwin L."/>
            <person name="Pitluck S."/>
            <person name="Sims D."/>
            <person name="Brettin T."/>
            <person name="Detter J.C."/>
            <person name="Han C."/>
            <person name="Kuske C.R."/>
            <person name="Schmutz J."/>
            <person name="Larimer F."/>
            <person name="Land M."/>
            <person name="Hauser L."/>
            <person name="Kyrpides N."/>
            <person name="Lykidis A."/>
            <person name="Zhao J.-S."/>
            <person name="Richardson P."/>
        </authorList>
    </citation>
    <scope>NUCLEOTIDE SEQUENCE [LARGE SCALE GENOMIC DNA]</scope>
    <source>
        <strain evidence="3">ATCC 51908 / MS32</strain>
    </source>
</reference>
<keyword evidence="1" id="KW-0472">Membrane</keyword>
<feature type="transmembrane region" description="Helical" evidence="1">
    <location>
        <begin position="189"/>
        <end position="209"/>
    </location>
</feature>
<dbReference type="STRING" id="392500.Swoo_2387"/>
<feature type="transmembrane region" description="Helical" evidence="1">
    <location>
        <begin position="96"/>
        <end position="115"/>
    </location>
</feature>
<dbReference type="eggNOG" id="ENOG502ZCJR">
    <property type="taxonomic scope" value="Bacteria"/>
</dbReference>
<keyword evidence="1" id="KW-0812">Transmembrane</keyword>
<sequence length="353" mass="39736">MEQLPKEETGVRFQKIINSPINLLLGSFLSLRSYYQKMVSLLKRLTLAQKLYLFALLLLMSPDYLGLVVIITVVALTLEFWPLFERVWHSLSGKAVLLLFYAVIANFAIAGAASVVNEVVGVSTTHFSYTHNFAILLYLPAWVIAMTALAILLLQIAVPIYLVFLLMLKPFGVKGLRLTNHNHFRFSTMLVRVILASIVLYHLVLLVNLDNELSDEVAFTEESDAVAVAVAENVHNQLIESFNQTEGLPVELSSMSDNLSIGLSLSSEETKKSNEELYENVRSDYEKVVRNLIAIFAFHLESDTKSRCEMEQDTNVVELNDYEILEIKEDLEADYGYSFVVKKCISPAFPAVN</sequence>
<dbReference type="EMBL" id="CP000961">
    <property type="protein sequence ID" value="ACA86666.1"/>
    <property type="molecule type" value="Genomic_DNA"/>
</dbReference>
<organism evidence="2 3">
    <name type="scientific">Shewanella woodyi (strain ATCC 51908 / MS32)</name>
    <dbReference type="NCBI Taxonomy" id="392500"/>
    <lineage>
        <taxon>Bacteria</taxon>
        <taxon>Pseudomonadati</taxon>
        <taxon>Pseudomonadota</taxon>
        <taxon>Gammaproteobacteria</taxon>
        <taxon>Alteromonadales</taxon>
        <taxon>Shewanellaceae</taxon>
        <taxon>Shewanella</taxon>
    </lineage>
</organism>
<evidence type="ECO:0000313" key="2">
    <source>
        <dbReference type="EMBL" id="ACA86666.1"/>
    </source>
</evidence>
<evidence type="ECO:0000313" key="3">
    <source>
        <dbReference type="Proteomes" id="UP000002168"/>
    </source>
</evidence>
<gene>
    <name evidence="2" type="ordered locus">Swoo_2387</name>
</gene>
<dbReference type="KEGG" id="swd:Swoo_2387"/>
<proteinExistence type="predicted"/>